<keyword evidence="1" id="KW-0175">Coiled coil</keyword>
<organism evidence="4 5">
    <name type="scientific">Candidatus Iainarchaeum sp</name>
    <dbReference type="NCBI Taxonomy" id="3101447"/>
    <lineage>
        <taxon>Archaea</taxon>
        <taxon>Candidatus Iainarchaeota</taxon>
        <taxon>Candidatus Iainarchaeia</taxon>
        <taxon>Candidatus Iainarchaeales</taxon>
        <taxon>Candidatus Iainarchaeaceae</taxon>
        <taxon>Candidatus Iainarchaeum</taxon>
    </lineage>
</organism>
<dbReference type="AlphaFoldDB" id="A0A7J4KTA4"/>
<evidence type="ECO:0000256" key="1">
    <source>
        <dbReference type="SAM" id="Coils"/>
    </source>
</evidence>
<sequence>MPHQRPQSRTQAQPSAPQAHVQARPESPQQVFLADVARDVKALNSAVLVLGQKMQFLVRNEKILGRNLLVLNKKIEDFQKVKGSDEAGSLGSKELEGLRQDFEENSAELGRLSRSVSELRDALEQVKINYAKSEDLKEVKYVIDAINPLEFVSVKQLDSLLEKRLKDSKKK</sequence>
<proteinExistence type="predicted"/>
<dbReference type="Proteomes" id="UP000590964">
    <property type="component" value="Unassembled WGS sequence"/>
</dbReference>
<dbReference type="EMBL" id="DUFJ01000062">
    <property type="protein sequence ID" value="HIH33132.1"/>
    <property type="molecule type" value="Genomic_DNA"/>
</dbReference>
<evidence type="ECO:0000256" key="2">
    <source>
        <dbReference type="SAM" id="MobiDB-lite"/>
    </source>
</evidence>
<dbReference type="Proteomes" id="UP000527315">
    <property type="component" value="Unassembled WGS sequence"/>
</dbReference>
<name>A0A7J4KTA4_9ARCH</name>
<evidence type="ECO:0000313" key="5">
    <source>
        <dbReference type="Proteomes" id="UP000527315"/>
    </source>
</evidence>
<evidence type="ECO:0000313" key="3">
    <source>
        <dbReference type="EMBL" id="HIH21837.1"/>
    </source>
</evidence>
<feature type="coiled-coil region" evidence="1">
    <location>
        <begin position="109"/>
        <end position="136"/>
    </location>
</feature>
<gene>
    <name evidence="3" type="ORF">HA222_04235</name>
    <name evidence="4" type="ORF">HA227_02660</name>
</gene>
<feature type="compositionally biased region" description="Polar residues" evidence="2">
    <location>
        <begin position="1"/>
        <end position="16"/>
    </location>
</feature>
<feature type="region of interest" description="Disordered" evidence="2">
    <location>
        <begin position="1"/>
        <end position="27"/>
    </location>
</feature>
<evidence type="ECO:0000313" key="4">
    <source>
        <dbReference type="EMBL" id="HIH33132.1"/>
    </source>
</evidence>
<accession>A0A7J4KTA4</accession>
<reference evidence="4" key="1">
    <citation type="journal article" date="2020" name="bioRxiv">
        <title>A rank-normalized archaeal taxonomy based on genome phylogeny resolves widespread incomplete and uneven classifications.</title>
        <authorList>
            <person name="Rinke C."/>
            <person name="Chuvochina M."/>
            <person name="Mussig A.J."/>
            <person name="Chaumeil P.-A."/>
            <person name="Waite D.W."/>
            <person name="Whitman W.B."/>
            <person name="Parks D.H."/>
            <person name="Hugenholtz P."/>
        </authorList>
    </citation>
    <scope>NUCLEOTIDE SEQUENCE</scope>
    <source>
        <strain evidence="4">UBA10036</strain>
        <strain evidence="3">UBA10191</strain>
    </source>
</reference>
<comment type="caution">
    <text evidence="4">The sequence shown here is derived from an EMBL/GenBank/DDBJ whole genome shotgun (WGS) entry which is preliminary data.</text>
</comment>
<protein>
    <submittedName>
        <fullName evidence="4">Uncharacterized protein</fullName>
    </submittedName>
</protein>
<dbReference type="EMBL" id="DUFW01000075">
    <property type="protein sequence ID" value="HIH21837.1"/>
    <property type="molecule type" value="Genomic_DNA"/>
</dbReference>